<sequence length="469" mass="50271">MASKRMSSSSSSSSSSLFSTLVRARQASGKSSGQTSSKPSAERDPVQVATRAWNTIIDRIVGFFTVGSRLEHGDNTSPAQYARWRMIFNPVYSYWALGASTVFLTVIGLVMVFSSSTAKLVGTNQSIWATLARQGVFAVLGYAAFIAVQVVKPSIIEKNSRYFLGIAIGLQALTLSGLGSSAGGNAGWIVVGPLRFQPAEILKFALCIWLPAALLNMKKANRTPLKGIKQVIPYLGPALIFVLALGLVILGKDVGTAMIVVIIGVSAFFVAGFPVRYMAIAGSFFAFLFFMIFVRGSANRWARIQATYGGCSTREAAQSKAICFQALHGDYALATGGITGVGLGNSREKSYLPAQDNDYIFAIIGEEIGFIGALVVIVLIMVMAWSLINLSMRHQDMYMQMVLLCFGVWFAAQSFINIFVVLGVLPVMGLPLPFISSGGSALIMCLAGAGVCFKMAREQEDVRASRGRG</sequence>
<dbReference type="GO" id="GO:0008955">
    <property type="term" value="F:peptidoglycan glycosyltransferase activity"/>
    <property type="evidence" value="ECO:0007669"/>
    <property type="project" value="UniProtKB-EC"/>
</dbReference>
<evidence type="ECO:0000256" key="10">
    <source>
        <dbReference type="ARBA" id="ARBA00032370"/>
    </source>
</evidence>
<dbReference type="PANTHER" id="PTHR30474">
    <property type="entry name" value="CELL CYCLE PROTEIN"/>
    <property type="match status" value="1"/>
</dbReference>
<dbReference type="EC" id="2.4.99.28" evidence="15"/>
<gene>
    <name evidence="20" type="ORF">CYJ32_04250</name>
</gene>
<feature type="transmembrane region" description="Helical" evidence="19">
    <location>
        <begin position="92"/>
        <end position="114"/>
    </location>
</feature>
<feature type="transmembrane region" description="Helical" evidence="19">
    <location>
        <begin position="280"/>
        <end position="298"/>
    </location>
</feature>
<comment type="caution">
    <text evidence="20">The sequence shown here is derived from an EMBL/GenBank/DDBJ whole genome shotgun (WGS) entry which is preliminary data.</text>
</comment>
<evidence type="ECO:0000256" key="16">
    <source>
        <dbReference type="ARBA" id="ARBA00049902"/>
    </source>
</evidence>
<comment type="pathway">
    <text evidence="2">Cell wall biogenesis; peptidoglycan biosynthesis.</text>
</comment>
<dbReference type="PANTHER" id="PTHR30474:SF2">
    <property type="entry name" value="PEPTIDOGLYCAN GLYCOSYLTRANSFERASE FTSW-RELATED"/>
    <property type="match status" value="1"/>
</dbReference>
<feature type="region of interest" description="Disordered" evidence="18">
    <location>
        <begin position="1"/>
        <end position="46"/>
    </location>
</feature>
<feature type="transmembrane region" description="Helical" evidence="19">
    <location>
        <begin position="402"/>
        <end position="428"/>
    </location>
</feature>
<evidence type="ECO:0000256" key="6">
    <source>
        <dbReference type="ARBA" id="ARBA00022960"/>
    </source>
</evidence>
<comment type="function">
    <text evidence="17">Peptidoglycan polymerase that is essential for cell division.</text>
</comment>
<keyword evidence="3" id="KW-0328">Glycosyltransferase</keyword>
<evidence type="ECO:0000256" key="7">
    <source>
        <dbReference type="ARBA" id="ARBA00022984"/>
    </source>
</evidence>
<dbReference type="GO" id="GO:0015648">
    <property type="term" value="F:lipid-linked peptidoglycan transporter activity"/>
    <property type="evidence" value="ECO:0007669"/>
    <property type="project" value="TreeGrafter"/>
</dbReference>
<keyword evidence="5 19" id="KW-0812">Transmembrane</keyword>
<evidence type="ECO:0000313" key="21">
    <source>
        <dbReference type="Proteomes" id="UP000242263"/>
    </source>
</evidence>
<dbReference type="GO" id="GO:0005886">
    <property type="term" value="C:plasma membrane"/>
    <property type="evidence" value="ECO:0007669"/>
    <property type="project" value="TreeGrafter"/>
</dbReference>
<name>A0A2I1M609_9BIFI</name>
<feature type="transmembrane region" description="Helical" evidence="19">
    <location>
        <begin position="201"/>
        <end position="219"/>
    </location>
</feature>
<feature type="transmembrane region" description="Helical" evidence="19">
    <location>
        <begin position="368"/>
        <end position="390"/>
    </location>
</feature>
<evidence type="ECO:0000256" key="3">
    <source>
        <dbReference type="ARBA" id="ARBA00022676"/>
    </source>
</evidence>
<dbReference type="Proteomes" id="UP000242263">
    <property type="component" value="Unassembled WGS sequence"/>
</dbReference>
<keyword evidence="8 19" id="KW-1133">Transmembrane helix</keyword>
<evidence type="ECO:0000256" key="9">
    <source>
        <dbReference type="ARBA" id="ARBA00023136"/>
    </source>
</evidence>
<comment type="similarity">
    <text evidence="12">Belongs to the SEDS family. FtsW subfamily.</text>
</comment>
<evidence type="ECO:0000256" key="4">
    <source>
        <dbReference type="ARBA" id="ARBA00022679"/>
    </source>
</evidence>
<feature type="compositionally biased region" description="Low complexity" evidence="18">
    <location>
        <begin position="7"/>
        <end position="16"/>
    </location>
</feature>
<proteinExistence type="inferred from homology"/>
<dbReference type="PROSITE" id="PS00428">
    <property type="entry name" value="FTSW_RODA_SPOVE"/>
    <property type="match status" value="1"/>
</dbReference>
<dbReference type="InterPro" id="IPR018365">
    <property type="entry name" value="Cell_cycle_FtsW-rel_CS"/>
</dbReference>
<evidence type="ECO:0000256" key="1">
    <source>
        <dbReference type="ARBA" id="ARBA00004141"/>
    </source>
</evidence>
<keyword evidence="20" id="KW-0132">Cell division</keyword>
<comment type="catalytic activity">
    <reaction evidence="16">
        <text>[GlcNAc-(1-&gt;4)-Mur2Ac(oyl-L-Ala-gamma-D-Glu-L-Lys-D-Ala-D-Ala)](n)-di-trans,octa-cis-undecaprenyl diphosphate + beta-D-GlcNAc-(1-&gt;4)-Mur2Ac(oyl-L-Ala-gamma-D-Glu-L-Lys-D-Ala-D-Ala)-di-trans,octa-cis-undecaprenyl diphosphate = [GlcNAc-(1-&gt;4)-Mur2Ac(oyl-L-Ala-gamma-D-Glu-L-Lys-D-Ala-D-Ala)](n+1)-di-trans,octa-cis-undecaprenyl diphosphate + di-trans,octa-cis-undecaprenyl diphosphate + H(+)</text>
        <dbReference type="Rhea" id="RHEA:23708"/>
        <dbReference type="Rhea" id="RHEA-COMP:9602"/>
        <dbReference type="Rhea" id="RHEA-COMP:9603"/>
        <dbReference type="ChEBI" id="CHEBI:15378"/>
        <dbReference type="ChEBI" id="CHEBI:58405"/>
        <dbReference type="ChEBI" id="CHEBI:60033"/>
        <dbReference type="ChEBI" id="CHEBI:78435"/>
        <dbReference type="EC" id="2.4.99.28"/>
    </reaction>
</comment>
<dbReference type="GO" id="GO:0051301">
    <property type="term" value="P:cell division"/>
    <property type="evidence" value="ECO:0007669"/>
    <property type="project" value="UniProtKB-KW"/>
</dbReference>
<dbReference type="AlphaFoldDB" id="A0A2I1M609"/>
<dbReference type="GO" id="GO:0032153">
    <property type="term" value="C:cell division site"/>
    <property type="evidence" value="ECO:0007669"/>
    <property type="project" value="TreeGrafter"/>
</dbReference>
<evidence type="ECO:0000256" key="13">
    <source>
        <dbReference type="ARBA" id="ARBA00041185"/>
    </source>
</evidence>
<dbReference type="Pfam" id="PF01098">
    <property type="entry name" value="FTSW_RODA_SPOVE"/>
    <property type="match status" value="1"/>
</dbReference>
<reference evidence="20 21" key="1">
    <citation type="submission" date="2017-12" db="EMBL/GenBank/DDBJ databases">
        <title>Phylogenetic diversity of female urinary microbiome.</title>
        <authorList>
            <person name="Thomas-White K."/>
            <person name="Wolfe A.J."/>
        </authorList>
    </citation>
    <scope>NUCLEOTIDE SEQUENCE [LARGE SCALE GENOMIC DNA]</scope>
    <source>
        <strain evidence="20 21">UMB0064</strain>
    </source>
</reference>
<dbReference type="GO" id="GO:0008360">
    <property type="term" value="P:regulation of cell shape"/>
    <property type="evidence" value="ECO:0007669"/>
    <property type="project" value="UniProtKB-KW"/>
</dbReference>
<evidence type="ECO:0000256" key="5">
    <source>
        <dbReference type="ARBA" id="ARBA00022692"/>
    </source>
</evidence>
<dbReference type="EMBL" id="PKGU01000002">
    <property type="protein sequence ID" value="PKZ15580.1"/>
    <property type="molecule type" value="Genomic_DNA"/>
</dbReference>
<protein>
    <recommendedName>
        <fullName evidence="13">Probable peptidoglycan glycosyltransferase FtsW</fullName>
        <ecNumber evidence="15">2.4.99.28</ecNumber>
    </recommendedName>
    <alternativeName>
        <fullName evidence="14">Cell division protein FtsW</fullName>
    </alternativeName>
    <alternativeName>
        <fullName evidence="11">Cell wall polymerase</fullName>
    </alternativeName>
    <alternativeName>
        <fullName evidence="10">Peptidoglycan polymerase</fullName>
    </alternativeName>
</protein>
<evidence type="ECO:0000256" key="12">
    <source>
        <dbReference type="ARBA" id="ARBA00038053"/>
    </source>
</evidence>
<keyword evidence="20" id="KW-0131">Cell cycle</keyword>
<keyword evidence="6" id="KW-0133">Cell shape</keyword>
<feature type="transmembrane region" description="Helical" evidence="19">
    <location>
        <begin position="126"/>
        <end position="150"/>
    </location>
</feature>
<evidence type="ECO:0000256" key="8">
    <source>
        <dbReference type="ARBA" id="ARBA00022989"/>
    </source>
</evidence>
<evidence type="ECO:0000256" key="15">
    <source>
        <dbReference type="ARBA" id="ARBA00044770"/>
    </source>
</evidence>
<evidence type="ECO:0000256" key="18">
    <source>
        <dbReference type="SAM" id="MobiDB-lite"/>
    </source>
</evidence>
<evidence type="ECO:0000256" key="2">
    <source>
        <dbReference type="ARBA" id="ARBA00004752"/>
    </source>
</evidence>
<evidence type="ECO:0000313" key="20">
    <source>
        <dbReference type="EMBL" id="PKZ15580.1"/>
    </source>
</evidence>
<keyword evidence="4" id="KW-0808">Transferase</keyword>
<comment type="subcellular location">
    <subcellularLocation>
        <location evidence="1">Membrane</location>
        <topology evidence="1">Multi-pass membrane protein</topology>
    </subcellularLocation>
</comment>
<keyword evidence="7" id="KW-0573">Peptidoglycan synthesis</keyword>
<feature type="transmembrane region" description="Helical" evidence="19">
    <location>
        <begin position="162"/>
        <end position="181"/>
    </location>
</feature>
<accession>A0A2I1M609</accession>
<evidence type="ECO:0000256" key="19">
    <source>
        <dbReference type="SAM" id="Phobius"/>
    </source>
</evidence>
<feature type="transmembrane region" description="Helical" evidence="19">
    <location>
        <begin position="434"/>
        <end position="456"/>
    </location>
</feature>
<organism evidence="20 21">
    <name type="scientific">Alloscardovia omnicolens</name>
    <dbReference type="NCBI Taxonomy" id="419015"/>
    <lineage>
        <taxon>Bacteria</taxon>
        <taxon>Bacillati</taxon>
        <taxon>Actinomycetota</taxon>
        <taxon>Actinomycetes</taxon>
        <taxon>Bifidobacteriales</taxon>
        <taxon>Bifidobacteriaceae</taxon>
        <taxon>Alloscardovia</taxon>
    </lineage>
</organism>
<dbReference type="InterPro" id="IPR001182">
    <property type="entry name" value="FtsW/RodA"/>
</dbReference>
<evidence type="ECO:0000256" key="11">
    <source>
        <dbReference type="ARBA" id="ARBA00033270"/>
    </source>
</evidence>
<feature type="transmembrane region" description="Helical" evidence="19">
    <location>
        <begin position="231"/>
        <end position="250"/>
    </location>
</feature>
<keyword evidence="9 19" id="KW-0472">Membrane</keyword>
<feature type="compositionally biased region" description="Polar residues" evidence="18">
    <location>
        <begin position="28"/>
        <end position="39"/>
    </location>
</feature>
<feature type="transmembrane region" description="Helical" evidence="19">
    <location>
        <begin position="256"/>
        <end position="273"/>
    </location>
</feature>
<evidence type="ECO:0000256" key="14">
    <source>
        <dbReference type="ARBA" id="ARBA00041418"/>
    </source>
</evidence>
<evidence type="ECO:0000256" key="17">
    <source>
        <dbReference type="ARBA" id="ARBA00049966"/>
    </source>
</evidence>
<dbReference type="GO" id="GO:0009252">
    <property type="term" value="P:peptidoglycan biosynthetic process"/>
    <property type="evidence" value="ECO:0007669"/>
    <property type="project" value="UniProtKB-KW"/>
</dbReference>